<evidence type="ECO:0000256" key="4">
    <source>
        <dbReference type="ARBA" id="ARBA00022989"/>
    </source>
</evidence>
<dbReference type="Pfam" id="PF02653">
    <property type="entry name" value="BPD_transp_2"/>
    <property type="match status" value="1"/>
</dbReference>
<feature type="transmembrane region" description="Helical" evidence="6">
    <location>
        <begin position="81"/>
        <end position="102"/>
    </location>
</feature>
<proteinExistence type="predicted"/>
<feature type="non-terminal residue" evidence="7">
    <location>
        <position position="1"/>
    </location>
</feature>
<feature type="transmembrane region" description="Helical" evidence="6">
    <location>
        <begin position="31"/>
        <end position="50"/>
    </location>
</feature>
<dbReference type="PANTHER" id="PTHR32196">
    <property type="entry name" value="ABC TRANSPORTER PERMEASE PROTEIN YPHD-RELATED-RELATED"/>
    <property type="match status" value="1"/>
</dbReference>
<name>A0A382P2H5_9ZZZZ</name>
<dbReference type="CDD" id="cd06579">
    <property type="entry name" value="TM_PBP1_transp_AraH_like"/>
    <property type="match status" value="1"/>
</dbReference>
<keyword evidence="5 6" id="KW-0472">Membrane</keyword>
<dbReference type="InterPro" id="IPR001851">
    <property type="entry name" value="ABC_transp_permease"/>
</dbReference>
<feature type="transmembrane region" description="Helical" evidence="6">
    <location>
        <begin position="227"/>
        <end position="246"/>
    </location>
</feature>
<accession>A0A382P2H5</accession>
<keyword evidence="4 6" id="KW-1133">Transmembrane helix</keyword>
<dbReference type="GO" id="GO:0005886">
    <property type="term" value="C:plasma membrane"/>
    <property type="evidence" value="ECO:0007669"/>
    <property type="project" value="UniProtKB-SubCell"/>
</dbReference>
<keyword evidence="3 6" id="KW-0812">Transmembrane</keyword>
<evidence type="ECO:0000256" key="6">
    <source>
        <dbReference type="SAM" id="Phobius"/>
    </source>
</evidence>
<evidence type="ECO:0000256" key="1">
    <source>
        <dbReference type="ARBA" id="ARBA00004651"/>
    </source>
</evidence>
<feature type="transmembrane region" description="Helical" evidence="6">
    <location>
        <begin position="147"/>
        <end position="168"/>
    </location>
</feature>
<dbReference type="AlphaFoldDB" id="A0A382P2H5"/>
<evidence type="ECO:0000256" key="5">
    <source>
        <dbReference type="ARBA" id="ARBA00023136"/>
    </source>
</evidence>
<evidence type="ECO:0000313" key="7">
    <source>
        <dbReference type="EMBL" id="SVC66142.1"/>
    </source>
</evidence>
<reference evidence="7" key="1">
    <citation type="submission" date="2018-05" db="EMBL/GenBank/DDBJ databases">
        <authorList>
            <person name="Lanie J.A."/>
            <person name="Ng W.-L."/>
            <person name="Kazmierczak K.M."/>
            <person name="Andrzejewski T.M."/>
            <person name="Davidsen T.M."/>
            <person name="Wayne K.J."/>
            <person name="Tettelin H."/>
            <person name="Glass J.I."/>
            <person name="Rusch D."/>
            <person name="Podicherti R."/>
            <person name="Tsui H.-C.T."/>
            <person name="Winkler M.E."/>
        </authorList>
    </citation>
    <scope>NUCLEOTIDE SEQUENCE</scope>
</reference>
<evidence type="ECO:0008006" key="8">
    <source>
        <dbReference type="Google" id="ProtNLM"/>
    </source>
</evidence>
<feature type="transmembrane region" description="Helical" evidence="6">
    <location>
        <begin position="109"/>
        <end position="127"/>
    </location>
</feature>
<keyword evidence="2" id="KW-1003">Cell membrane</keyword>
<evidence type="ECO:0000256" key="2">
    <source>
        <dbReference type="ARBA" id="ARBA00022475"/>
    </source>
</evidence>
<dbReference type="EMBL" id="UINC01103621">
    <property type="protein sequence ID" value="SVC66142.1"/>
    <property type="molecule type" value="Genomic_DNA"/>
</dbReference>
<organism evidence="7">
    <name type="scientific">marine metagenome</name>
    <dbReference type="NCBI Taxonomy" id="408172"/>
    <lineage>
        <taxon>unclassified sequences</taxon>
        <taxon>metagenomes</taxon>
        <taxon>ecological metagenomes</taxon>
    </lineage>
</organism>
<gene>
    <name evidence="7" type="ORF">METZ01_LOCUS318996</name>
</gene>
<evidence type="ECO:0000256" key="3">
    <source>
        <dbReference type="ARBA" id="ARBA00022692"/>
    </source>
</evidence>
<protein>
    <recommendedName>
        <fullName evidence="8">ABC transporter permease</fullName>
    </recommendedName>
</protein>
<dbReference type="GO" id="GO:0022857">
    <property type="term" value="F:transmembrane transporter activity"/>
    <property type="evidence" value="ECO:0007669"/>
    <property type="project" value="InterPro"/>
</dbReference>
<sequence>PAWVLLVVAYVLVLVLIGGSAWSTHYFNSLFTLALFFAVLGLGQGAVVMTGGLDLSVPHTIAFTGVMLAALSNGMDGPAYWAIPLVLAVGIGVGIANGLGIVLFGMPAIVVTLATNGVMQGLGLLYTGGIPTGRSPPVLVWLFTGRFLGFAPSVWLLIVFVAVAIIVLHRTTFGRRIFALGNSSRVSMLSGVRVDRTTIGVYALSGFCSALAGVMMTGFSTVSFLNMGLPFLLPSVAVVLVGGTLATGGRGHYVGILGGALLLTAVATLVTGTNIPIAWRDIVFGIVVLGAVLTLRERSS</sequence>
<feature type="transmembrane region" description="Helical" evidence="6">
    <location>
        <begin position="253"/>
        <end position="271"/>
    </location>
</feature>
<feature type="transmembrane region" description="Helical" evidence="6">
    <location>
        <begin position="277"/>
        <end position="295"/>
    </location>
</feature>
<comment type="subcellular location">
    <subcellularLocation>
        <location evidence="1">Cell membrane</location>
        <topology evidence="1">Multi-pass membrane protein</topology>
    </subcellularLocation>
</comment>
<feature type="transmembrane region" description="Helical" evidence="6">
    <location>
        <begin position="199"/>
        <end position="221"/>
    </location>
</feature>